<evidence type="ECO:0000256" key="1">
    <source>
        <dbReference type="SAM" id="Phobius"/>
    </source>
</evidence>
<gene>
    <name evidence="3" type="ordered locus">MmarC5_1432</name>
</gene>
<accession>A4FZU6</accession>
<name>A4FZU6_METM5</name>
<keyword evidence="1" id="KW-0472">Membrane</keyword>
<dbReference type="STRING" id="402880.MmarC5_1432"/>
<dbReference type="EMBL" id="CP000609">
    <property type="protein sequence ID" value="ABO35730.1"/>
    <property type="molecule type" value="Genomic_DNA"/>
</dbReference>
<dbReference type="Pfam" id="PF10102">
    <property type="entry name" value="DUF2341"/>
    <property type="match status" value="1"/>
</dbReference>
<reference evidence="3 4" key="1">
    <citation type="submission" date="2007-03" db="EMBL/GenBank/DDBJ databases">
        <title>Complete sequence of chromosome of Methanococcus maripaludis C5.</title>
        <authorList>
            <consortium name="US DOE Joint Genome Institute"/>
            <person name="Copeland A."/>
            <person name="Lucas S."/>
            <person name="Lapidus A."/>
            <person name="Barry K."/>
            <person name="Glavina del Rio T."/>
            <person name="Dalin E."/>
            <person name="Tice H."/>
            <person name="Pitluck S."/>
            <person name="Chertkov O."/>
            <person name="Brettin T."/>
            <person name="Bruce D."/>
            <person name="Han C."/>
            <person name="Detter J.C."/>
            <person name="Schmutz J."/>
            <person name="Larimer F."/>
            <person name="Land M."/>
            <person name="Hauser L."/>
            <person name="Kyrpides N."/>
            <person name="Mikhailova N."/>
            <person name="Sieprawska-Lupa M."/>
            <person name="Whitman W.B."/>
            <person name="Richardson P."/>
        </authorList>
    </citation>
    <scope>NUCLEOTIDE SEQUENCE [LARGE SCALE GENOMIC DNA]</scope>
    <source>
        <strain evidence="4">C5 / ATCC BAA-1333</strain>
    </source>
</reference>
<keyword evidence="1" id="KW-1133">Transmembrane helix</keyword>
<dbReference type="AlphaFoldDB" id="A4FZU6"/>
<organism evidence="3 4">
    <name type="scientific">Methanococcus maripaludis (strain C5 / ATCC BAA-1333)</name>
    <dbReference type="NCBI Taxonomy" id="402880"/>
    <lineage>
        <taxon>Archaea</taxon>
        <taxon>Methanobacteriati</taxon>
        <taxon>Methanobacteriota</taxon>
        <taxon>Methanomada group</taxon>
        <taxon>Methanococci</taxon>
        <taxon>Methanococcales</taxon>
        <taxon>Methanococcaceae</taxon>
        <taxon>Methanococcus</taxon>
    </lineage>
</organism>
<feature type="transmembrane region" description="Helical" evidence="1">
    <location>
        <begin position="7"/>
        <end position="25"/>
    </location>
</feature>
<evidence type="ECO:0000259" key="2">
    <source>
        <dbReference type="Pfam" id="PF10102"/>
    </source>
</evidence>
<dbReference type="InterPro" id="IPR018765">
    <property type="entry name" value="DUF2341"/>
</dbReference>
<dbReference type="GeneID" id="4929199"/>
<evidence type="ECO:0000313" key="4">
    <source>
        <dbReference type="Proteomes" id="UP000000253"/>
    </source>
</evidence>
<evidence type="ECO:0000313" key="3">
    <source>
        <dbReference type="EMBL" id="ABO35730.1"/>
    </source>
</evidence>
<sequence length="592" mass="67802">MYLSHTTITLVLLMMLTATMIYTTIDLQKDQIITETIATAVDLKSSSMEHLVETSIPIAFNKVLNDMELRVIQSGVYYNNESQVLKNLTYSLESEINGSLENIKEEYSSEYDINYSFEVTNITMVDGFTFKVDYDLEYYLAKENVYDYKNVSESQEITIKTIISAYHYLGSNNNTIKVRNPNSYDLEEYAVKMVLDDTNFNFLSNINDGEIEVFDNESNSLPYWIEYWNSTSKNAIIWVKANITANNIGTFYVDPVGTNLSNGSKVFVMYDGFEGNTIFENISGNWIYNDLDSKLNGTYNDQMIMCRDTPIVSRIISEDELSDIDSSVDYYIVEVDAKGNNSDYDSPHVMLGYFANYTGDPTKLPLHYDSFYTLELGGLYDNTVPKSVFYINQNGSYNSINIAYEISDLLQISQEYAVFKNAGSIYIERDFLNDSNSFSNEETWYRLKVRLNQSSGEIWGTYSKLDDYVLNNGNVPNYNDQEWDISYQIEDTDDIYGSYFELGTSSGYPGGIQDVYFDNFRVRKAAENETEQMRLILTYISPSRTHGTSYGEGYGENNYFIEDENYPSIIEMLAGTSTHNSTYGYGIKLVEN</sequence>
<dbReference type="Proteomes" id="UP000000253">
    <property type="component" value="Chromosome"/>
</dbReference>
<proteinExistence type="predicted"/>
<dbReference type="KEGG" id="mmq:MmarC5_1432"/>
<keyword evidence="1" id="KW-0812">Transmembrane</keyword>
<protein>
    <recommendedName>
        <fullName evidence="2">DUF2341 domain-containing protein</fullName>
    </recommendedName>
</protein>
<dbReference type="RefSeq" id="WP_011869180.1">
    <property type="nucleotide sequence ID" value="NC_009135.1"/>
</dbReference>
<feature type="domain" description="DUF2341" evidence="2">
    <location>
        <begin position="209"/>
        <end position="286"/>
    </location>
</feature>
<dbReference type="OrthoDB" id="101984at2157"/>
<dbReference type="HOGENOM" id="CLU_525443_0_0_2"/>
<dbReference type="eggNOG" id="arCOG03508">
    <property type="taxonomic scope" value="Archaea"/>
</dbReference>